<evidence type="ECO:0000256" key="1">
    <source>
        <dbReference type="SAM" id="Phobius"/>
    </source>
</evidence>
<dbReference type="Proteomes" id="UP001056855">
    <property type="component" value="Chromosome"/>
</dbReference>
<dbReference type="KEGG" id="sawl:NGM29_09670"/>
<dbReference type="Pfam" id="PF26161">
    <property type="entry name" value="DUF8044"/>
    <property type="match status" value="1"/>
</dbReference>
<accession>A0A9E7SUK5</accession>
<reference evidence="2" key="1">
    <citation type="submission" date="2022-06" db="EMBL/GenBank/DDBJ databases">
        <title>Diverse halophilic archaea isolated from saline environments.</title>
        <authorList>
            <person name="Cui H.-L."/>
        </authorList>
    </citation>
    <scope>NUCLEOTIDE SEQUENCE</scope>
    <source>
        <strain evidence="2">WLHS1</strain>
    </source>
</reference>
<feature type="transmembrane region" description="Helical" evidence="1">
    <location>
        <begin position="64"/>
        <end position="87"/>
    </location>
</feature>
<keyword evidence="3" id="KW-1185">Reference proteome</keyword>
<dbReference type="RefSeq" id="WP_254155833.1">
    <property type="nucleotide sequence ID" value="NZ_CP100355.1"/>
</dbReference>
<gene>
    <name evidence="2" type="ORF">NGM29_09670</name>
</gene>
<name>A0A9E7SUK5_9EURY</name>
<organism evidence="2 3">
    <name type="scientific">Natronosalvus rutilus</name>
    <dbReference type="NCBI Taxonomy" id="2953753"/>
    <lineage>
        <taxon>Archaea</taxon>
        <taxon>Methanobacteriati</taxon>
        <taxon>Methanobacteriota</taxon>
        <taxon>Stenosarchaea group</taxon>
        <taxon>Halobacteria</taxon>
        <taxon>Halobacteriales</taxon>
        <taxon>Natrialbaceae</taxon>
        <taxon>Natronosalvus</taxon>
    </lineage>
</organism>
<protein>
    <submittedName>
        <fullName evidence="2">Uncharacterized protein</fullName>
    </submittedName>
</protein>
<feature type="transmembrane region" description="Helical" evidence="1">
    <location>
        <begin position="34"/>
        <end position="52"/>
    </location>
</feature>
<keyword evidence="1" id="KW-0812">Transmembrane</keyword>
<dbReference type="EMBL" id="CP100355">
    <property type="protein sequence ID" value="UTF52076.1"/>
    <property type="molecule type" value="Genomic_DNA"/>
</dbReference>
<dbReference type="InterPro" id="IPR058357">
    <property type="entry name" value="DUF8044"/>
</dbReference>
<keyword evidence="1" id="KW-1133">Transmembrane helix</keyword>
<sequence>MRPHRMRFVLVQCSWLLGTVLVLSVTGLFTYGLFILFSALGVAILTNLLTMSHVQPRWVDRPRILTKVLLAGAAAVLCYRFVTLFVLSP</sequence>
<evidence type="ECO:0000313" key="3">
    <source>
        <dbReference type="Proteomes" id="UP001056855"/>
    </source>
</evidence>
<dbReference type="GeneID" id="73290314"/>
<evidence type="ECO:0000313" key="2">
    <source>
        <dbReference type="EMBL" id="UTF52076.1"/>
    </source>
</evidence>
<dbReference type="AlphaFoldDB" id="A0A9E7SUK5"/>
<proteinExistence type="predicted"/>
<keyword evidence="1" id="KW-0472">Membrane</keyword>